<dbReference type="InterPro" id="IPR036691">
    <property type="entry name" value="Endo/exonu/phosph_ase_sf"/>
</dbReference>
<proteinExistence type="predicted"/>
<dbReference type="GO" id="GO:0061343">
    <property type="term" value="P:cell adhesion involved in heart morphogenesis"/>
    <property type="evidence" value="ECO:0007669"/>
    <property type="project" value="TreeGrafter"/>
</dbReference>
<evidence type="ECO:0008006" key="3">
    <source>
        <dbReference type="Google" id="ProtNLM"/>
    </source>
</evidence>
<dbReference type="Proteomes" id="UP000814243">
    <property type="component" value="Unassembled WGS sequence"/>
</dbReference>
<gene>
    <name evidence="1" type="ORF">HF086_003690</name>
</gene>
<sequence length="426" mass="49004">MITKLNICVLYLCKENQGFSFTEQLQNYLLKLNDTILDNPLDKFIILGDFNLSGIDWLPTGDYFYLPSNLSHNDEYLLVDEMQLNDLYQYNGVLNNYGRILDLVFSNDSVTVIGVDDPLVPIDPYHKALSITINFVQLSFLPPKPRKKYLYNKGDYTSINKEISTVDWVTEFHKLTLEESVAFFYTTINNLRDKYIPTRSVNNDCYPVWYSASLRKVLKEKLKYFNKYKTYKRKSDAETFKLLRDRARRLEALCYKQYTESIEKSIASNPRHFWSYYKARSGCNNIPSSLRYSDKLLTSGESICNAFSEYFLSTFLDQSADSNNSLPDCDSSEPQPSDIDRVDVTVSKVRGLLSALDPCKSAGPDNVTSVFLIRTSDSIALPVFLLFEKSLSCCRVPHIWKCAFITPVHKKGSKTDVVNYRPISKL</sequence>
<dbReference type="Gene3D" id="3.60.10.10">
    <property type="entry name" value="Endonuclease/exonuclease/phosphatase"/>
    <property type="match status" value="1"/>
</dbReference>
<accession>A0A922M1T8</accession>
<dbReference type="AlphaFoldDB" id="A0A922M1T8"/>
<evidence type="ECO:0000313" key="2">
    <source>
        <dbReference type="Proteomes" id="UP000814243"/>
    </source>
</evidence>
<dbReference type="GO" id="GO:0031012">
    <property type="term" value="C:extracellular matrix"/>
    <property type="evidence" value="ECO:0007669"/>
    <property type="project" value="TreeGrafter"/>
</dbReference>
<comment type="caution">
    <text evidence="1">The sequence shown here is derived from an EMBL/GenBank/DDBJ whole genome shotgun (WGS) entry which is preliminary data.</text>
</comment>
<dbReference type="EMBL" id="JACEFF010000897">
    <property type="protein sequence ID" value="KAH9628736.1"/>
    <property type="molecule type" value="Genomic_DNA"/>
</dbReference>
<organism evidence="1 2">
    <name type="scientific">Spodoptera exigua</name>
    <name type="common">Beet armyworm</name>
    <name type="synonym">Noctua fulgens</name>
    <dbReference type="NCBI Taxonomy" id="7107"/>
    <lineage>
        <taxon>Eukaryota</taxon>
        <taxon>Metazoa</taxon>
        <taxon>Ecdysozoa</taxon>
        <taxon>Arthropoda</taxon>
        <taxon>Hexapoda</taxon>
        <taxon>Insecta</taxon>
        <taxon>Pterygota</taxon>
        <taxon>Neoptera</taxon>
        <taxon>Endopterygota</taxon>
        <taxon>Lepidoptera</taxon>
        <taxon>Glossata</taxon>
        <taxon>Ditrysia</taxon>
        <taxon>Noctuoidea</taxon>
        <taxon>Noctuidae</taxon>
        <taxon>Amphipyrinae</taxon>
        <taxon>Spodoptera</taxon>
    </lineage>
</organism>
<name>A0A922M1T8_SPOEX</name>
<dbReference type="PANTHER" id="PTHR33395">
    <property type="entry name" value="TRANSCRIPTASE, PUTATIVE-RELATED-RELATED"/>
    <property type="match status" value="1"/>
</dbReference>
<evidence type="ECO:0000313" key="1">
    <source>
        <dbReference type="EMBL" id="KAH9628736.1"/>
    </source>
</evidence>
<protein>
    <recommendedName>
        <fullName evidence="3">Endonuclease/exonuclease/phosphatase domain-containing protein</fullName>
    </recommendedName>
</protein>
<dbReference type="PANTHER" id="PTHR33395:SF22">
    <property type="entry name" value="REVERSE TRANSCRIPTASE DOMAIN-CONTAINING PROTEIN"/>
    <property type="match status" value="1"/>
</dbReference>
<reference evidence="1" key="1">
    <citation type="journal article" date="2021" name="G3 (Bethesda)">
        <title>Genome and transcriptome analysis of the beet armyworm Spodoptera exigua reveals targets for pest control. .</title>
        <authorList>
            <person name="Simon S."/>
            <person name="Breeschoten T."/>
            <person name="Jansen H.J."/>
            <person name="Dirks R.P."/>
            <person name="Schranz M.E."/>
            <person name="Ros V.I.D."/>
        </authorList>
    </citation>
    <scope>NUCLEOTIDE SEQUENCE</scope>
    <source>
        <strain evidence="1">TB_SE_WUR_2020</strain>
    </source>
</reference>
<dbReference type="GO" id="GO:0007508">
    <property type="term" value="P:larval heart development"/>
    <property type="evidence" value="ECO:0007669"/>
    <property type="project" value="TreeGrafter"/>
</dbReference>